<evidence type="ECO:0008006" key="2">
    <source>
        <dbReference type="Google" id="ProtNLM"/>
    </source>
</evidence>
<dbReference type="EMBL" id="CP157390">
    <property type="protein sequence ID" value="XBM49841.1"/>
    <property type="molecule type" value="Genomic_DNA"/>
</dbReference>
<protein>
    <recommendedName>
        <fullName evidence="2">Ankyrin</fullName>
    </recommendedName>
</protein>
<accession>A0AAU7GFW8</accession>
<dbReference type="RefSeq" id="WP_348789752.1">
    <property type="nucleotide sequence ID" value="NZ_CP157390.1"/>
</dbReference>
<dbReference type="AlphaFoldDB" id="A0AAU7GFW8"/>
<organism evidence="1">
    <name type="scientific">Leifsonia sp. NPDC080035</name>
    <dbReference type="NCBI Taxonomy" id="3143936"/>
    <lineage>
        <taxon>Bacteria</taxon>
        <taxon>Bacillati</taxon>
        <taxon>Actinomycetota</taxon>
        <taxon>Actinomycetes</taxon>
        <taxon>Micrococcales</taxon>
        <taxon>Microbacteriaceae</taxon>
        <taxon>Leifsonia</taxon>
    </lineage>
</organism>
<evidence type="ECO:0000313" key="1">
    <source>
        <dbReference type="EMBL" id="XBM49841.1"/>
    </source>
</evidence>
<reference evidence="1" key="1">
    <citation type="submission" date="2024-05" db="EMBL/GenBank/DDBJ databases">
        <title>The Natural Products Discovery Center: Release of the First 8490 Sequenced Strains for Exploring Actinobacteria Biosynthetic Diversity.</title>
        <authorList>
            <person name="Kalkreuter E."/>
            <person name="Kautsar S.A."/>
            <person name="Yang D."/>
            <person name="Bader C.D."/>
            <person name="Teijaro C.N."/>
            <person name="Fluegel L."/>
            <person name="Davis C.M."/>
            <person name="Simpson J.R."/>
            <person name="Lauterbach L."/>
            <person name="Steele A.D."/>
            <person name="Gui C."/>
            <person name="Meng S."/>
            <person name="Li G."/>
            <person name="Viehrig K."/>
            <person name="Ye F."/>
            <person name="Su P."/>
            <person name="Kiefer A.F."/>
            <person name="Nichols A."/>
            <person name="Cepeda A.J."/>
            <person name="Yan W."/>
            <person name="Fan B."/>
            <person name="Jiang Y."/>
            <person name="Adhikari A."/>
            <person name="Zheng C.-J."/>
            <person name="Schuster L."/>
            <person name="Cowan T.M."/>
            <person name="Smanski M.J."/>
            <person name="Chevrette M.G."/>
            <person name="de Carvalho L.P.S."/>
            <person name="Shen B."/>
        </authorList>
    </citation>
    <scope>NUCLEOTIDE SEQUENCE</scope>
    <source>
        <strain evidence="1">NPDC080035</strain>
    </source>
</reference>
<proteinExistence type="predicted"/>
<gene>
    <name evidence="1" type="ORF">AAME72_08225</name>
</gene>
<sequence>MADEPLPTDPDDVAEAVESALDSEDVTLLRRLAAAGSSDAEDALVELAAERGDLEELRRLAAAGNADAADELAELEDEEE</sequence>
<name>A0AAU7GFW8_9MICO</name>